<organism evidence="2 3">
    <name type="scientific">Deinococcus radiophilus</name>
    <dbReference type="NCBI Taxonomy" id="32062"/>
    <lineage>
        <taxon>Bacteria</taxon>
        <taxon>Thermotogati</taxon>
        <taxon>Deinococcota</taxon>
        <taxon>Deinococci</taxon>
        <taxon>Deinococcales</taxon>
        <taxon>Deinococcaceae</taxon>
        <taxon>Deinococcus</taxon>
    </lineage>
</organism>
<dbReference type="OrthoDB" id="9795347at2"/>
<dbReference type="AlphaFoldDB" id="A0A3S0I7S1"/>
<evidence type="ECO:0000313" key="2">
    <source>
        <dbReference type="EMBL" id="RTR29376.1"/>
    </source>
</evidence>
<sequence>MPGRRLSVSVEPAQTLHFHPDDRAAVQPGEKRTIIRWQEPSQPGPVELYFGDDPQPLAAQITQVEPFPLAALTEAQAQADGFADRAELLARLRSFTIPICRRMLRSAWCISVC</sequence>
<accession>A0A3S0I7S1</accession>
<dbReference type="Pfam" id="PF04266">
    <property type="entry name" value="ASCH"/>
    <property type="match status" value="1"/>
</dbReference>
<proteinExistence type="predicted"/>
<reference evidence="2 3" key="1">
    <citation type="submission" date="2018-12" db="EMBL/GenBank/DDBJ databases">
        <title>Deinococcus radiophilus ATCC 27603 genome sequencing and assembly.</title>
        <authorList>
            <person name="Maclea K.S."/>
            <person name="Maynard C.R."/>
        </authorList>
    </citation>
    <scope>NUCLEOTIDE SEQUENCE [LARGE SCALE GENOMIC DNA]</scope>
    <source>
        <strain evidence="2 3">ATCC 27603</strain>
    </source>
</reference>
<gene>
    <name evidence="2" type="ORF">EJ104_03015</name>
</gene>
<evidence type="ECO:0000259" key="1">
    <source>
        <dbReference type="Pfam" id="PF04266"/>
    </source>
</evidence>
<dbReference type="InterPro" id="IPR015947">
    <property type="entry name" value="PUA-like_sf"/>
</dbReference>
<evidence type="ECO:0000313" key="3">
    <source>
        <dbReference type="Proteomes" id="UP000277766"/>
    </source>
</evidence>
<feature type="domain" description="ASCH" evidence="1">
    <location>
        <begin position="17"/>
        <end position="95"/>
    </location>
</feature>
<dbReference type="Proteomes" id="UP000277766">
    <property type="component" value="Unassembled WGS sequence"/>
</dbReference>
<protein>
    <recommendedName>
        <fullName evidence="1">ASCH domain-containing protein</fullName>
    </recommendedName>
</protein>
<keyword evidence="3" id="KW-1185">Reference proteome</keyword>
<dbReference type="SUPFAM" id="SSF88697">
    <property type="entry name" value="PUA domain-like"/>
    <property type="match status" value="1"/>
</dbReference>
<dbReference type="EMBL" id="RXPE01000004">
    <property type="protein sequence ID" value="RTR29376.1"/>
    <property type="molecule type" value="Genomic_DNA"/>
</dbReference>
<dbReference type="InterPro" id="IPR007374">
    <property type="entry name" value="ASCH_domain"/>
</dbReference>
<dbReference type="RefSeq" id="WP_126351287.1">
    <property type="nucleotide sequence ID" value="NZ_JBHSVX010000001.1"/>
</dbReference>
<comment type="caution">
    <text evidence="2">The sequence shown here is derived from an EMBL/GenBank/DDBJ whole genome shotgun (WGS) entry which is preliminary data.</text>
</comment>
<name>A0A3S0I7S1_9DEIO</name>